<reference evidence="1 2" key="1">
    <citation type="journal article" date="2015" name="Int. J. Syst. Evol. Microbiol.">
        <title>Gemmobacter intermedius sp. nov., isolated from a white stork (Ciconia ciconia).</title>
        <authorList>
            <person name="Kampfer P."/>
            <person name="Jerzak L."/>
            <person name="Wilharm G."/>
            <person name="Golke J."/>
            <person name="Busse H.J."/>
            <person name="Glaeser S.P."/>
        </authorList>
    </citation>
    <scope>NUCLEOTIDE SEQUENCE [LARGE SCALE GENOMIC DNA]</scope>
    <source>
        <strain evidence="1 2">119/4</strain>
    </source>
</reference>
<evidence type="ECO:0000313" key="2">
    <source>
        <dbReference type="Proteomes" id="UP000287168"/>
    </source>
</evidence>
<dbReference type="EMBL" id="SBLC01000010">
    <property type="protein sequence ID" value="RWY41581.1"/>
    <property type="molecule type" value="Genomic_DNA"/>
</dbReference>
<proteinExistence type="predicted"/>
<dbReference type="AlphaFoldDB" id="A0A444MC48"/>
<sequence length="169" mass="17435">MDLSTDMPQSGRASYSGLTETELHRGASPVGHLRGEMEMSVDFAAASSRATEHQALSGRMHNFRGTIDGSEVVFSGELTTAAARDQGFDSRARVADQIIARPGRLGSLVAHFAGDLATGKSGGPVHLEAAGNFRGPGGAAASGTLGGIWTDPAGVDPLTANGRFVVERD</sequence>
<name>A0A444MC48_9RHOB</name>
<accession>A0A444MC48</accession>
<protein>
    <recommendedName>
        <fullName evidence="3">Transferrin-binding protein B C-lobe/N-lobe beta barrel domain-containing protein</fullName>
    </recommendedName>
</protein>
<organism evidence="1 2">
    <name type="scientific">Falsigemmobacter intermedius</name>
    <dbReference type="NCBI Taxonomy" id="1553448"/>
    <lineage>
        <taxon>Bacteria</taxon>
        <taxon>Pseudomonadati</taxon>
        <taxon>Pseudomonadota</taxon>
        <taxon>Alphaproteobacteria</taxon>
        <taxon>Rhodobacterales</taxon>
        <taxon>Paracoccaceae</taxon>
        <taxon>Falsigemmobacter</taxon>
    </lineage>
</organism>
<dbReference type="Proteomes" id="UP000287168">
    <property type="component" value="Unassembled WGS sequence"/>
</dbReference>
<evidence type="ECO:0008006" key="3">
    <source>
        <dbReference type="Google" id="ProtNLM"/>
    </source>
</evidence>
<comment type="caution">
    <text evidence="1">The sequence shown here is derived from an EMBL/GenBank/DDBJ whole genome shotgun (WGS) entry which is preliminary data.</text>
</comment>
<gene>
    <name evidence="1" type="ORF">EP867_09075</name>
</gene>
<keyword evidence="2" id="KW-1185">Reference proteome</keyword>
<dbReference type="RefSeq" id="WP_128488351.1">
    <property type="nucleotide sequence ID" value="NZ_JBHLXB010000007.1"/>
</dbReference>
<evidence type="ECO:0000313" key="1">
    <source>
        <dbReference type="EMBL" id="RWY41581.1"/>
    </source>
</evidence>